<dbReference type="OrthoDB" id="5380163at2759"/>
<dbReference type="CDD" id="cd14688">
    <property type="entry name" value="bZIP_YAP"/>
    <property type="match status" value="1"/>
</dbReference>
<dbReference type="PROSITE" id="PS00036">
    <property type="entry name" value="BZIP_BASIC"/>
    <property type="match status" value="1"/>
</dbReference>
<dbReference type="AlphaFoldDB" id="A0A8H7ENK4"/>
<keyword evidence="3" id="KW-0539">Nucleus</keyword>
<feature type="compositionally biased region" description="Low complexity" evidence="4">
    <location>
        <begin position="80"/>
        <end position="93"/>
    </location>
</feature>
<dbReference type="GO" id="GO:0001228">
    <property type="term" value="F:DNA-binding transcription activator activity, RNA polymerase II-specific"/>
    <property type="evidence" value="ECO:0007669"/>
    <property type="project" value="TreeGrafter"/>
</dbReference>
<sequence length="400" mass="44761">MNNDQLDDQTIAHLQNSSFEWDFFKADPETDPLFALGLPTASTQNIVPNETEKRKFDEVDIHIMSRESFISQAPSDHNRASSSDEASSPTPSTGKSSNAKRPGRKPLAKATDNANPKLKRKAQNRAAQRAFRERKENYVRELEERVKQLEGSVEPSDELQKENEQLKETIKKLRAENIVLGSAYSSFEVALSKLTDVLDRSNARPQKLIKTAANDTLLAKSSPPPLRHDSTTSDGSPSSARSAFMSPDMQNSFLGFDMGLPSQALNSFAFDHFNRSDAFNAYRDPKLGDIADPALEETLLFGNELNDHPAFFTLNSGELDPTLFDELEPITAKQEVEKSCSEDPVSHDTLTKAWNKLADHPRFDEIDINVLCDEMKKKATCNANHDQELHKVVNKLYPPQ</sequence>
<dbReference type="SUPFAM" id="SSF111430">
    <property type="entry name" value="YAP1 redox domain"/>
    <property type="match status" value="1"/>
</dbReference>
<evidence type="ECO:0000256" key="4">
    <source>
        <dbReference type="SAM" id="MobiDB-lite"/>
    </source>
</evidence>
<reference evidence="6" key="1">
    <citation type="submission" date="2020-01" db="EMBL/GenBank/DDBJ databases">
        <title>Genome Sequencing of Three Apophysomyces-Like Fungal Strains Confirms a Novel Fungal Genus in the Mucoromycota with divergent Burkholderia-like Endosymbiotic Bacteria.</title>
        <authorList>
            <person name="Stajich J.E."/>
            <person name="Macias A.M."/>
            <person name="Carter-House D."/>
            <person name="Lovett B."/>
            <person name="Kasson L.R."/>
            <person name="Berry K."/>
            <person name="Grigoriev I."/>
            <person name="Chang Y."/>
            <person name="Spatafora J."/>
            <person name="Kasson M.T."/>
        </authorList>
    </citation>
    <scope>NUCLEOTIDE SEQUENCE</scope>
    <source>
        <strain evidence="6">NRRL A-21654</strain>
    </source>
</reference>
<dbReference type="InterPro" id="IPR023167">
    <property type="entry name" value="Yap1_redox_dom_sf"/>
</dbReference>
<feature type="compositionally biased region" description="Polar residues" evidence="4">
    <location>
        <begin position="232"/>
        <end position="241"/>
    </location>
</feature>
<dbReference type="SMART" id="SM00338">
    <property type="entry name" value="BRLZ"/>
    <property type="match status" value="1"/>
</dbReference>
<dbReference type="SUPFAM" id="SSF57959">
    <property type="entry name" value="Leucine zipper domain"/>
    <property type="match status" value="1"/>
</dbReference>
<comment type="caution">
    <text evidence="6">The sequence shown here is derived from an EMBL/GenBank/DDBJ whole genome shotgun (WGS) entry which is preliminary data.</text>
</comment>
<name>A0A8H7ENK4_9FUNG</name>
<feature type="region of interest" description="Disordered" evidence="4">
    <location>
        <begin position="214"/>
        <end position="244"/>
    </location>
</feature>
<dbReference type="PANTHER" id="PTHR40621:SF6">
    <property type="entry name" value="AP-1-LIKE TRANSCRIPTION FACTOR YAP1-RELATED"/>
    <property type="match status" value="1"/>
</dbReference>
<protein>
    <recommendedName>
        <fullName evidence="5">BZIP domain-containing protein</fullName>
    </recommendedName>
</protein>
<evidence type="ECO:0000256" key="1">
    <source>
        <dbReference type="ARBA" id="ARBA00004123"/>
    </source>
</evidence>
<dbReference type="InterPro" id="IPR004827">
    <property type="entry name" value="bZIP"/>
</dbReference>
<comment type="subcellular location">
    <subcellularLocation>
        <location evidence="2">Cytoplasm</location>
    </subcellularLocation>
    <subcellularLocation>
        <location evidence="1">Nucleus</location>
    </subcellularLocation>
</comment>
<dbReference type="Pfam" id="PF00170">
    <property type="entry name" value="bZIP_1"/>
    <property type="match status" value="1"/>
</dbReference>
<evidence type="ECO:0000259" key="5">
    <source>
        <dbReference type="PROSITE" id="PS00036"/>
    </source>
</evidence>
<evidence type="ECO:0000256" key="3">
    <source>
        <dbReference type="ARBA" id="ARBA00023242"/>
    </source>
</evidence>
<keyword evidence="7" id="KW-1185">Reference proteome</keyword>
<evidence type="ECO:0000313" key="7">
    <source>
        <dbReference type="Proteomes" id="UP000605846"/>
    </source>
</evidence>
<dbReference type="Gene3D" id="1.10.238.100">
    <property type="entry name" value="YAP1 redox domain. Chain B"/>
    <property type="match status" value="1"/>
</dbReference>
<evidence type="ECO:0000256" key="2">
    <source>
        <dbReference type="ARBA" id="ARBA00004496"/>
    </source>
</evidence>
<gene>
    <name evidence="6" type="ORF">EC973_002601</name>
</gene>
<evidence type="ECO:0000313" key="6">
    <source>
        <dbReference type="EMBL" id="KAF7722921.1"/>
    </source>
</evidence>
<dbReference type="GO" id="GO:0005737">
    <property type="term" value="C:cytoplasm"/>
    <property type="evidence" value="ECO:0007669"/>
    <property type="project" value="UniProtKB-SubCell"/>
</dbReference>
<dbReference type="Proteomes" id="UP000605846">
    <property type="component" value="Unassembled WGS sequence"/>
</dbReference>
<proteinExistence type="predicted"/>
<dbReference type="GO" id="GO:0000976">
    <property type="term" value="F:transcription cis-regulatory region binding"/>
    <property type="evidence" value="ECO:0007669"/>
    <property type="project" value="InterPro"/>
</dbReference>
<dbReference type="InterPro" id="IPR050936">
    <property type="entry name" value="AP-1-like"/>
</dbReference>
<dbReference type="GO" id="GO:0090575">
    <property type="term" value="C:RNA polymerase II transcription regulator complex"/>
    <property type="evidence" value="ECO:0007669"/>
    <property type="project" value="TreeGrafter"/>
</dbReference>
<feature type="domain" description="BZIP" evidence="5">
    <location>
        <begin position="119"/>
        <end position="134"/>
    </location>
</feature>
<dbReference type="InterPro" id="IPR046347">
    <property type="entry name" value="bZIP_sf"/>
</dbReference>
<dbReference type="Gene3D" id="1.20.5.170">
    <property type="match status" value="1"/>
</dbReference>
<dbReference type="EMBL" id="JABAYA010000171">
    <property type="protein sequence ID" value="KAF7722921.1"/>
    <property type="molecule type" value="Genomic_DNA"/>
</dbReference>
<accession>A0A8H7ENK4</accession>
<organism evidence="6 7">
    <name type="scientific">Apophysomyces ossiformis</name>
    <dbReference type="NCBI Taxonomy" id="679940"/>
    <lineage>
        <taxon>Eukaryota</taxon>
        <taxon>Fungi</taxon>
        <taxon>Fungi incertae sedis</taxon>
        <taxon>Mucoromycota</taxon>
        <taxon>Mucoromycotina</taxon>
        <taxon>Mucoromycetes</taxon>
        <taxon>Mucorales</taxon>
        <taxon>Mucorineae</taxon>
        <taxon>Mucoraceae</taxon>
        <taxon>Apophysomyces</taxon>
    </lineage>
</organism>
<feature type="region of interest" description="Disordered" evidence="4">
    <location>
        <begin position="69"/>
        <end position="133"/>
    </location>
</feature>
<dbReference type="PANTHER" id="PTHR40621">
    <property type="entry name" value="TRANSCRIPTION FACTOR KAPC-RELATED"/>
    <property type="match status" value="1"/>
</dbReference>